<dbReference type="PROSITE" id="PS51257">
    <property type="entry name" value="PROKAR_LIPOPROTEIN"/>
    <property type="match status" value="1"/>
</dbReference>
<geneLocation type="plasmid" evidence="1 2">
    <name>pl25</name>
</geneLocation>
<dbReference type="EMBL" id="CP025788">
    <property type="protein sequence ID" value="AWG43388.1"/>
    <property type="molecule type" value="Genomic_DNA"/>
</dbReference>
<dbReference type="OrthoDB" id="350654at2"/>
<evidence type="ECO:0008006" key="3">
    <source>
        <dbReference type="Google" id="ProtNLM"/>
    </source>
</evidence>
<keyword evidence="1" id="KW-0614">Plasmid</keyword>
<organism evidence="1 2">
    <name type="scientific">Candidatus Borreliella tachyglossi</name>
    <dbReference type="NCBI Taxonomy" id="1964448"/>
    <lineage>
        <taxon>Bacteria</taxon>
        <taxon>Pseudomonadati</taxon>
        <taxon>Spirochaetota</taxon>
        <taxon>Spirochaetia</taxon>
        <taxon>Spirochaetales</taxon>
        <taxon>Borreliaceae</taxon>
        <taxon>Borreliella</taxon>
    </lineage>
</organism>
<evidence type="ECO:0000313" key="2">
    <source>
        <dbReference type="Proteomes" id="UP000244655"/>
    </source>
</evidence>
<evidence type="ECO:0000313" key="1">
    <source>
        <dbReference type="EMBL" id="AWG43388.1"/>
    </source>
</evidence>
<sequence length="187" mass="22283">MRVFLNFVYVFFIFLFFLSCSTVSTDEFVKDDLDLLVLKTSMIYPELKISDSEINNYKNLSCYHDHNFDILKGDQEDPIYISESSYNNNIEYVKELYLYNKRLYKLILAYSTVQGSSFKFEIFKYLHKHDIKEKFPLRIRFPIDKELVNGSPWVVIGKNYFDILIQDKGALIVANQRMENIIRKFSK</sequence>
<proteinExistence type="predicted"/>
<gene>
    <name evidence="1" type="ORF">CR532_05085</name>
</gene>
<reference evidence="1 2" key="1">
    <citation type="submission" date="2018-01" db="EMBL/GenBank/DDBJ databases">
        <title>Genome sequence of Borrelia tachyglossi.</title>
        <authorList>
            <person name="Gofton A.W."/>
        </authorList>
    </citation>
    <scope>NUCLEOTIDE SEQUENCE [LARGE SCALE GENOMIC DNA]</scope>
    <source>
        <strain evidence="1 2">Bc-F10-1268</strain>
        <plasmid evidence="1 2">pl25</plasmid>
    </source>
</reference>
<accession>A0A2S1LYK9</accession>
<dbReference type="AlphaFoldDB" id="A0A2S1LYK9"/>
<keyword evidence="2" id="KW-1185">Reference proteome</keyword>
<name>A0A2S1LYK9_9SPIR</name>
<dbReference type="RefSeq" id="WP_108729785.1">
    <property type="nucleotide sequence ID" value="NZ_CP025788.1"/>
</dbReference>
<protein>
    <recommendedName>
        <fullName evidence="3">Lipoprotein</fullName>
    </recommendedName>
</protein>
<dbReference type="Proteomes" id="UP000244655">
    <property type="component" value="Plasmid pl25"/>
</dbReference>